<protein>
    <recommendedName>
        <fullName evidence="3">Transposase</fullName>
    </recommendedName>
</protein>
<dbReference type="Proteomes" id="UP001162483">
    <property type="component" value="Unassembled WGS sequence"/>
</dbReference>
<comment type="caution">
    <text evidence="1">The sequence shown here is derived from an EMBL/GenBank/DDBJ whole genome shotgun (WGS) entry which is preliminary data.</text>
</comment>
<gene>
    <name evidence="1" type="ORF">SPARVUS_LOCUS8781928</name>
</gene>
<evidence type="ECO:0000313" key="2">
    <source>
        <dbReference type="Proteomes" id="UP001162483"/>
    </source>
</evidence>
<keyword evidence="2" id="KW-1185">Reference proteome</keyword>
<dbReference type="EMBL" id="CATNWA010014950">
    <property type="protein sequence ID" value="CAI9577851.1"/>
    <property type="molecule type" value="Genomic_DNA"/>
</dbReference>
<evidence type="ECO:0008006" key="3">
    <source>
        <dbReference type="Google" id="ProtNLM"/>
    </source>
</evidence>
<name>A0ABN9E2H3_9NEOB</name>
<organism evidence="1 2">
    <name type="scientific">Staurois parvus</name>
    <dbReference type="NCBI Taxonomy" id="386267"/>
    <lineage>
        <taxon>Eukaryota</taxon>
        <taxon>Metazoa</taxon>
        <taxon>Chordata</taxon>
        <taxon>Craniata</taxon>
        <taxon>Vertebrata</taxon>
        <taxon>Euteleostomi</taxon>
        <taxon>Amphibia</taxon>
        <taxon>Batrachia</taxon>
        <taxon>Anura</taxon>
        <taxon>Neobatrachia</taxon>
        <taxon>Ranoidea</taxon>
        <taxon>Ranidae</taxon>
        <taxon>Staurois</taxon>
    </lineage>
</organism>
<accession>A0ABN9E2H3</accession>
<sequence>MTKQGQCMLKHIVHRSHQLYAESITKDLKTSGGLRNSTTRVHRELHGMGFHGRAAASKPYITKYNEKRWMQVA</sequence>
<proteinExistence type="predicted"/>
<reference evidence="1" key="1">
    <citation type="submission" date="2023-05" db="EMBL/GenBank/DDBJ databases">
        <authorList>
            <person name="Stuckert A."/>
        </authorList>
    </citation>
    <scope>NUCLEOTIDE SEQUENCE</scope>
</reference>
<evidence type="ECO:0000313" key="1">
    <source>
        <dbReference type="EMBL" id="CAI9577851.1"/>
    </source>
</evidence>